<comment type="similarity">
    <text evidence="1">Belongs to the transferase hexapeptide repeat family.</text>
</comment>
<dbReference type="PATRIC" id="fig|818.29.peg.681"/>
<dbReference type="GO" id="GO:0008811">
    <property type="term" value="F:chloramphenicol O-acetyltransferase activity"/>
    <property type="evidence" value="ECO:0007669"/>
    <property type="project" value="UniProtKB-EC"/>
</dbReference>
<dbReference type="InterPro" id="IPR011004">
    <property type="entry name" value="Trimer_LpxA-like_sf"/>
</dbReference>
<sequence length="213" mass="23361">MGALKYIKGGLRNLLNSGVSFLSRIDDVSEVSPKAKVYGKTQIYQSQIDDYSYVASGTQVICTKIGKFCSIADDVILGPGIHTLSQISSSPIFTEYYNAVGKSWTSKTVVKPFKPVCIGHDVWIGSRVVVMGGVTIGNGAVVGACAVVTKDVPPYAIVGGVPAKVIRYRFPEDVISKLEEIQWWDMPEEKLKSYIALFQKENIRIEDLEELCC</sequence>
<dbReference type="InterPro" id="IPR018357">
    <property type="entry name" value="Hexapep_transf_CS"/>
</dbReference>
<dbReference type="EC" id="2.3.1.28" evidence="5"/>
<keyword evidence="3" id="KW-0677">Repeat</keyword>
<accession>A0A139KYZ7</accession>
<dbReference type="EC" id="2.3.1.-" evidence="5"/>
<dbReference type="Gene3D" id="2.160.10.10">
    <property type="entry name" value="Hexapeptide repeat proteins"/>
    <property type="match status" value="1"/>
</dbReference>
<gene>
    <name evidence="5" type="primary">vatD_1</name>
    <name evidence="5" type="ORF">ERS852511_00036</name>
</gene>
<dbReference type="PANTHER" id="PTHR43300:SF11">
    <property type="entry name" value="ACETYLTRANSFERASE RV3034C-RELATED"/>
    <property type="match status" value="1"/>
</dbReference>
<evidence type="ECO:0000256" key="4">
    <source>
        <dbReference type="ARBA" id="ARBA00023315"/>
    </source>
</evidence>
<dbReference type="Pfam" id="PF00132">
    <property type="entry name" value="Hexapep"/>
    <property type="match status" value="1"/>
</dbReference>
<dbReference type="CDD" id="cd03349">
    <property type="entry name" value="LbH_XAT"/>
    <property type="match status" value="1"/>
</dbReference>
<dbReference type="Proteomes" id="UP000095576">
    <property type="component" value="Unassembled WGS sequence"/>
</dbReference>
<dbReference type="EMBL" id="CZAP01000001">
    <property type="protein sequence ID" value="CUO77943.1"/>
    <property type="molecule type" value="Genomic_DNA"/>
</dbReference>
<dbReference type="RefSeq" id="WP_053088282.1">
    <property type="nucleotide sequence ID" value="NZ_CZAP01000001.1"/>
</dbReference>
<organism evidence="5 6">
    <name type="scientific">Bacteroides thetaiotaomicron</name>
    <dbReference type="NCBI Taxonomy" id="818"/>
    <lineage>
        <taxon>Bacteria</taxon>
        <taxon>Pseudomonadati</taxon>
        <taxon>Bacteroidota</taxon>
        <taxon>Bacteroidia</taxon>
        <taxon>Bacteroidales</taxon>
        <taxon>Bacteroidaceae</taxon>
        <taxon>Bacteroides</taxon>
    </lineage>
</organism>
<dbReference type="InterPro" id="IPR001451">
    <property type="entry name" value="Hexapep"/>
</dbReference>
<protein>
    <submittedName>
        <fullName evidence="5">Chloramphenicol O-acetyltransferase</fullName>
        <ecNumber evidence="5">2.3.1.-</ecNumber>
        <ecNumber evidence="5">2.3.1.28</ecNumber>
    </submittedName>
</protein>
<dbReference type="InterPro" id="IPR050179">
    <property type="entry name" value="Trans_hexapeptide_repeat"/>
</dbReference>
<dbReference type="AlphaFoldDB" id="A0A139KYZ7"/>
<evidence type="ECO:0000256" key="1">
    <source>
        <dbReference type="ARBA" id="ARBA00007274"/>
    </source>
</evidence>
<evidence type="ECO:0000313" key="6">
    <source>
        <dbReference type="Proteomes" id="UP000095576"/>
    </source>
</evidence>
<keyword evidence="2 5" id="KW-0808">Transferase</keyword>
<keyword evidence="4 5" id="KW-0012">Acyltransferase</keyword>
<evidence type="ECO:0000256" key="2">
    <source>
        <dbReference type="ARBA" id="ARBA00022679"/>
    </source>
</evidence>
<evidence type="ECO:0000256" key="3">
    <source>
        <dbReference type="ARBA" id="ARBA00022737"/>
    </source>
</evidence>
<reference evidence="5 6" key="1">
    <citation type="submission" date="2015-09" db="EMBL/GenBank/DDBJ databases">
        <authorList>
            <consortium name="Pathogen Informatics"/>
        </authorList>
    </citation>
    <scope>NUCLEOTIDE SEQUENCE [LARGE SCALE GENOMIC DNA]</scope>
    <source>
        <strain evidence="5 6">2789STDY5834899</strain>
    </source>
</reference>
<proteinExistence type="inferred from homology"/>
<name>A0A139KYZ7_BACT4</name>
<dbReference type="PROSITE" id="PS00101">
    <property type="entry name" value="HEXAPEP_TRANSFERASES"/>
    <property type="match status" value="1"/>
</dbReference>
<dbReference type="SUPFAM" id="SSF51161">
    <property type="entry name" value="Trimeric LpxA-like enzymes"/>
    <property type="match status" value="1"/>
</dbReference>
<evidence type="ECO:0000313" key="5">
    <source>
        <dbReference type="EMBL" id="CUO77943.1"/>
    </source>
</evidence>
<dbReference type="PANTHER" id="PTHR43300">
    <property type="entry name" value="ACETYLTRANSFERASE"/>
    <property type="match status" value="1"/>
</dbReference>